<dbReference type="Gramene" id="Manes.02G040300.16.v8.1">
    <property type="protein sequence ID" value="Manes.02G040300.16.v8.1.CDS"/>
    <property type="gene ID" value="Manes.02G040300.v8.1"/>
</dbReference>
<sequence>MASSCNRFISRSSLSSLKSVIRSNAPKSPVIRSTISSSPSPHSPSSSLPRRFSFSSRAPSELGCVQSLLPLHSAVATARMTSCLSTTSRSCRALSQGTLCCTSPGL</sequence>
<keyword evidence="3" id="KW-1185">Reference proteome</keyword>
<dbReference type="Gramene" id="Manes.02G040300.17.v8.1">
    <property type="protein sequence ID" value="Manes.02G040300.17.v8.1.CDS"/>
    <property type="gene ID" value="Manes.02G040300.v8.1"/>
</dbReference>
<dbReference type="PANTHER" id="PTHR33156">
    <property type="entry name" value="OS02G0230000 PROTEIN"/>
    <property type="match status" value="1"/>
</dbReference>
<dbReference type="OMA" id="ASACCNR"/>
<dbReference type="InterPro" id="IPR043459">
    <property type="entry name" value="NFD6/NOXY2-like"/>
</dbReference>
<evidence type="ECO:0000256" key="1">
    <source>
        <dbReference type="SAM" id="MobiDB-lite"/>
    </source>
</evidence>
<dbReference type="EMBL" id="CM004388">
    <property type="protein sequence ID" value="OAY56726.1"/>
    <property type="molecule type" value="Genomic_DNA"/>
</dbReference>
<dbReference type="STRING" id="3983.A0A251LEQ4"/>
<dbReference type="Proteomes" id="UP000091857">
    <property type="component" value="Chromosome 2"/>
</dbReference>
<reference evidence="2 3" key="1">
    <citation type="submission" date="2016-02" db="EMBL/GenBank/DDBJ databases">
        <title>WGS assembly of Manihot esculenta.</title>
        <authorList>
            <person name="Bredeson J.V."/>
            <person name="Prochnik S.E."/>
            <person name="Lyons J.B."/>
            <person name="Schmutz J."/>
            <person name="Grimwood J."/>
            <person name="Vrebalov J."/>
            <person name="Bart R.S."/>
            <person name="Amuge T."/>
            <person name="Ferguson M.E."/>
            <person name="Green R."/>
            <person name="Putnam N."/>
            <person name="Stites J."/>
            <person name="Rounsley S."/>
            <person name="Rokhsar D.S."/>
        </authorList>
    </citation>
    <scope>NUCLEOTIDE SEQUENCE [LARGE SCALE GENOMIC DNA]</scope>
    <source>
        <strain evidence="3">cv. AM560-2</strain>
        <tissue evidence="2">Leaf</tissue>
    </source>
</reference>
<feature type="region of interest" description="Disordered" evidence="1">
    <location>
        <begin position="28"/>
        <end position="52"/>
    </location>
</feature>
<protein>
    <submittedName>
        <fullName evidence="2">Uncharacterized protein</fullName>
    </submittedName>
</protein>
<organism evidence="2 3">
    <name type="scientific">Manihot esculenta</name>
    <name type="common">Cassava</name>
    <name type="synonym">Jatropha manihot</name>
    <dbReference type="NCBI Taxonomy" id="3983"/>
    <lineage>
        <taxon>Eukaryota</taxon>
        <taxon>Viridiplantae</taxon>
        <taxon>Streptophyta</taxon>
        <taxon>Embryophyta</taxon>
        <taxon>Tracheophyta</taxon>
        <taxon>Spermatophyta</taxon>
        <taxon>Magnoliopsida</taxon>
        <taxon>eudicotyledons</taxon>
        <taxon>Gunneridae</taxon>
        <taxon>Pentapetalae</taxon>
        <taxon>rosids</taxon>
        <taxon>fabids</taxon>
        <taxon>Malpighiales</taxon>
        <taxon>Euphorbiaceae</taxon>
        <taxon>Crotonoideae</taxon>
        <taxon>Manihoteae</taxon>
        <taxon>Manihot</taxon>
    </lineage>
</organism>
<proteinExistence type="predicted"/>
<dbReference type="PANTHER" id="PTHR33156:SF9">
    <property type="entry name" value="PROTEIN NUCLEAR FUSION DEFECTIVE 6, CHLOROPLASTIC_MITOCHONDRIAL"/>
    <property type="match status" value="1"/>
</dbReference>
<dbReference type="AlphaFoldDB" id="A0A251LEQ4"/>
<dbReference type="Gramene" id="Manes.02G040300.18.v8.1">
    <property type="protein sequence ID" value="Manes.02G040300.18.v8.1.CDS"/>
    <property type="gene ID" value="Manes.02G040300.v8.1"/>
</dbReference>
<dbReference type="EMBL" id="CM004388">
    <property type="protein sequence ID" value="OAY56727.1"/>
    <property type="molecule type" value="Genomic_DNA"/>
</dbReference>
<dbReference type="Gramene" id="Manes.02G040300.6.v8.1">
    <property type="protein sequence ID" value="Manes.02G040300.6.v8.1.CDS"/>
    <property type="gene ID" value="Manes.02G040300.v8.1"/>
</dbReference>
<name>A0A251LEQ4_MANES</name>
<evidence type="ECO:0000313" key="3">
    <source>
        <dbReference type="Proteomes" id="UP000091857"/>
    </source>
</evidence>
<accession>A0A251LEQ4</accession>
<evidence type="ECO:0000313" key="2">
    <source>
        <dbReference type="EMBL" id="OAY56726.1"/>
    </source>
</evidence>
<gene>
    <name evidence="2" type="ORF">MANES_02G040300</name>
</gene>